<dbReference type="AlphaFoldDB" id="A0A8C3S6P7"/>
<dbReference type="PANTHER" id="PTHR23267">
    <property type="entry name" value="IMMUNOGLOBULIN LIGHT CHAIN"/>
    <property type="match status" value="1"/>
</dbReference>
<organism evidence="3 4">
    <name type="scientific">Chelydra serpentina</name>
    <name type="common">Snapping turtle</name>
    <name type="synonym">Testudo serpentina</name>
    <dbReference type="NCBI Taxonomy" id="8475"/>
    <lineage>
        <taxon>Eukaryota</taxon>
        <taxon>Metazoa</taxon>
        <taxon>Chordata</taxon>
        <taxon>Craniata</taxon>
        <taxon>Vertebrata</taxon>
        <taxon>Euteleostomi</taxon>
        <taxon>Archelosauria</taxon>
        <taxon>Testudinata</taxon>
        <taxon>Testudines</taxon>
        <taxon>Cryptodira</taxon>
        <taxon>Durocryptodira</taxon>
        <taxon>Americhelydia</taxon>
        <taxon>Chelydroidea</taxon>
        <taxon>Chelydridae</taxon>
        <taxon>Chelydra</taxon>
    </lineage>
</organism>
<dbReference type="Proteomes" id="UP000694403">
    <property type="component" value="Unplaced"/>
</dbReference>
<name>A0A8C3S6P7_CHESE</name>
<dbReference type="SMART" id="SM00406">
    <property type="entry name" value="IGv"/>
    <property type="match status" value="1"/>
</dbReference>
<dbReference type="InterPro" id="IPR003598">
    <property type="entry name" value="Ig_sub2"/>
</dbReference>
<feature type="chain" id="PRO_5044679916" description="Ig-like domain-containing protein" evidence="1">
    <location>
        <begin position="23"/>
        <end position="233"/>
    </location>
</feature>
<dbReference type="Ensembl" id="ENSCSRT00000009393.1">
    <property type="protein sequence ID" value="ENSCSRP00000009079.1"/>
    <property type="gene ID" value="ENSCSRG00000006765.1"/>
</dbReference>
<keyword evidence="4" id="KW-1185">Reference proteome</keyword>
<dbReference type="InterPro" id="IPR036179">
    <property type="entry name" value="Ig-like_dom_sf"/>
</dbReference>
<dbReference type="SMART" id="SM00408">
    <property type="entry name" value="IGc2"/>
    <property type="match status" value="1"/>
</dbReference>
<dbReference type="CDD" id="cd04980">
    <property type="entry name" value="IgV_L_kappa"/>
    <property type="match status" value="1"/>
</dbReference>
<accession>A0A8C3S6P7</accession>
<dbReference type="Ensembl" id="ENSCSRT00000009898.1">
    <property type="protein sequence ID" value="ENSCSRP00000009562.1"/>
    <property type="gene ID" value="ENSCSRG00000007145.1"/>
</dbReference>
<dbReference type="Gene3D" id="2.60.40.10">
    <property type="entry name" value="Immunoglobulins"/>
    <property type="match status" value="1"/>
</dbReference>
<dbReference type="InterPro" id="IPR013106">
    <property type="entry name" value="Ig_V-set"/>
</dbReference>
<dbReference type="InterPro" id="IPR050150">
    <property type="entry name" value="IgV_Light_Chain"/>
</dbReference>
<evidence type="ECO:0000259" key="2">
    <source>
        <dbReference type="PROSITE" id="PS50835"/>
    </source>
</evidence>
<dbReference type="FunFam" id="2.60.40.10:FF:001230">
    <property type="entry name" value="Immunoglobulin kappa variable 8-16"/>
    <property type="match status" value="1"/>
</dbReference>
<dbReference type="SUPFAM" id="SSF48726">
    <property type="entry name" value="Immunoglobulin"/>
    <property type="match status" value="1"/>
</dbReference>
<evidence type="ECO:0000313" key="3">
    <source>
        <dbReference type="Ensembl" id="ENSCSRP00000009562.1"/>
    </source>
</evidence>
<proteinExistence type="predicted"/>
<dbReference type="Pfam" id="PF07686">
    <property type="entry name" value="V-set"/>
    <property type="match status" value="1"/>
</dbReference>
<sequence>IRMISQNHLIWLLMLWIQDAKGQIVLTQTPESLAVSPGDRVTINCKASSSANSNIAWYQQKSGQAPKLLIYSASTRPSGVPDRFSGSGSGTDYTFTISRVEADDAGDYYCQQAQSWPLTVIQSNAKTSLLSSASVPHCYSCFPAASQSIAPSAVSQSRGVSVNFRHLTPLSIPSCHFYRSLIKVAQRLEFTSICSYRLDPISHYHCNTSPTYQLRNGNDCINHPEITFVSRTS</sequence>
<keyword evidence="1" id="KW-0732">Signal</keyword>
<evidence type="ECO:0000313" key="4">
    <source>
        <dbReference type="Proteomes" id="UP000694403"/>
    </source>
</evidence>
<evidence type="ECO:0000256" key="1">
    <source>
        <dbReference type="SAM" id="SignalP"/>
    </source>
</evidence>
<feature type="signal peptide" evidence="1">
    <location>
        <begin position="1"/>
        <end position="22"/>
    </location>
</feature>
<reference evidence="3" key="1">
    <citation type="submission" date="2025-05" db="UniProtKB">
        <authorList>
            <consortium name="Ensembl"/>
        </authorList>
    </citation>
    <scope>IDENTIFICATION</scope>
</reference>
<dbReference type="InterPro" id="IPR007110">
    <property type="entry name" value="Ig-like_dom"/>
</dbReference>
<feature type="domain" description="Ig-like" evidence="2">
    <location>
        <begin position="22"/>
        <end position="128"/>
    </location>
</feature>
<protein>
    <recommendedName>
        <fullName evidence="2">Ig-like domain-containing protein</fullName>
    </recommendedName>
</protein>
<dbReference type="PROSITE" id="PS50835">
    <property type="entry name" value="IG_LIKE"/>
    <property type="match status" value="1"/>
</dbReference>
<dbReference type="InterPro" id="IPR013783">
    <property type="entry name" value="Ig-like_fold"/>
</dbReference>
<dbReference type="InterPro" id="IPR003599">
    <property type="entry name" value="Ig_sub"/>
</dbReference>
<dbReference type="SMART" id="SM00409">
    <property type="entry name" value="IG"/>
    <property type="match status" value="1"/>
</dbReference>